<reference evidence="3 4" key="1">
    <citation type="submission" date="2019-10" db="EMBL/GenBank/DDBJ databases">
        <title>Georgenia wutianyii sp. nov. and Georgenia yuyongxinii sp. nov. isolated from plateau pika (Ochotona curzoniae) in the Qinghai-Tibet plateau of China.</title>
        <authorList>
            <person name="Tian Z."/>
        </authorList>
    </citation>
    <scope>NUCLEOTIDE SEQUENCE [LARGE SCALE GENOMIC DNA]</scope>
    <source>
        <strain evidence="3 4">JCM 19765</strain>
    </source>
</reference>
<dbReference type="PROSITE" id="PS50104">
    <property type="entry name" value="TIR"/>
    <property type="match status" value="1"/>
</dbReference>
<dbReference type="AlphaFoldDB" id="A0A6N7EGE9"/>
<protein>
    <submittedName>
        <fullName evidence="3">TIR domain-containing protein</fullName>
    </submittedName>
</protein>
<dbReference type="Gene3D" id="3.40.50.10140">
    <property type="entry name" value="Toll/interleukin-1 receptor homology (TIR) domain"/>
    <property type="match status" value="1"/>
</dbReference>
<evidence type="ECO:0000259" key="2">
    <source>
        <dbReference type="PROSITE" id="PS50104"/>
    </source>
</evidence>
<dbReference type="InterPro" id="IPR035897">
    <property type="entry name" value="Toll_tir_struct_dom_sf"/>
</dbReference>
<gene>
    <name evidence="3" type="ORF">GB881_01610</name>
</gene>
<comment type="caution">
    <text evidence="3">The sequence shown here is derived from an EMBL/GenBank/DDBJ whole genome shotgun (WGS) entry which is preliminary data.</text>
</comment>
<dbReference type="SUPFAM" id="SSF52200">
    <property type="entry name" value="Toll/Interleukin receptor TIR domain"/>
    <property type="match status" value="1"/>
</dbReference>
<dbReference type="Pfam" id="PF13676">
    <property type="entry name" value="TIR_2"/>
    <property type="match status" value="1"/>
</dbReference>
<accession>A0A6N7EGE9</accession>
<evidence type="ECO:0000313" key="4">
    <source>
        <dbReference type="Proteomes" id="UP000437709"/>
    </source>
</evidence>
<dbReference type="InterPro" id="IPR000157">
    <property type="entry name" value="TIR_dom"/>
</dbReference>
<dbReference type="Proteomes" id="UP000437709">
    <property type="component" value="Unassembled WGS sequence"/>
</dbReference>
<keyword evidence="4" id="KW-1185">Reference proteome</keyword>
<name>A0A6N7EGE9_9MICO</name>
<organism evidence="3 4">
    <name type="scientific">Georgenia subflava</name>
    <dbReference type="NCBI Taxonomy" id="1622177"/>
    <lineage>
        <taxon>Bacteria</taxon>
        <taxon>Bacillati</taxon>
        <taxon>Actinomycetota</taxon>
        <taxon>Actinomycetes</taxon>
        <taxon>Micrococcales</taxon>
        <taxon>Bogoriellaceae</taxon>
        <taxon>Georgenia</taxon>
    </lineage>
</organism>
<evidence type="ECO:0000313" key="3">
    <source>
        <dbReference type="EMBL" id="MPV35757.1"/>
    </source>
</evidence>
<dbReference type="GO" id="GO:0007165">
    <property type="term" value="P:signal transduction"/>
    <property type="evidence" value="ECO:0007669"/>
    <property type="project" value="InterPro"/>
</dbReference>
<feature type="region of interest" description="Disordered" evidence="1">
    <location>
        <begin position="207"/>
        <end position="230"/>
    </location>
</feature>
<dbReference type="OrthoDB" id="4961576at2"/>
<sequence>MGYRGLASGRQGCDHGRVAGDVFISYARADQLYVGQFVTELRAIDIPVWFDDDLEHGRRWAEDLEERINGCAAFVVVMSPASASSDWVQREIAQAELRHREIFPLLLAGERFFRLSDREFEDVRSRAMPSSTLIDNLKRTVRDFRPWIKLLYCINCHQQFYRDNSANCSYHPSDPTNVGNTGPREDYREVWKYPCCGQVLLTAIDDSGSDLPPPRSPGCVNRAHQAGRWT</sequence>
<proteinExistence type="predicted"/>
<feature type="domain" description="TIR" evidence="2">
    <location>
        <begin position="18"/>
        <end position="145"/>
    </location>
</feature>
<evidence type="ECO:0000256" key="1">
    <source>
        <dbReference type="SAM" id="MobiDB-lite"/>
    </source>
</evidence>
<dbReference type="EMBL" id="WHPC01000003">
    <property type="protein sequence ID" value="MPV35757.1"/>
    <property type="molecule type" value="Genomic_DNA"/>
</dbReference>